<keyword evidence="1" id="KW-0732">Signal</keyword>
<organism evidence="2 3">
    <name type="scientific">Trichostrongylus colubriformis</name>
    <name type="common">Black scour worm</name>
    <dbReference type="NCBI Taxonomy" id="6319"/>
    <lineage>
        <taxon>Eukaryota</taxon>
        <taxon>Metazoa</taxon>
        <taxon>Ecdysozoa</taxon>
        <taxon>Nematoda</taxon>
        <taxon>Chromadorea</taxon>
        <taxon>Rhabditida</taxon>
        <taxon>Rhabditina</taxon>
        <taxon>Rhabditomorpha</taxon>
        <taxon>Strongyloidea</taxon>
        <taxon>Trichostrongylidae</taxon>
        <taxon>Trichostrongylus</taxon>
    </lineage>
</organism>
<dbReference type="AlphaFoldDB" id="A0AAN8G3Y2"/>
<gene>
    <name evidence="2" type="ORF">GCK32_004693</name>
</gene>
<keyword evidence="3" id="KW-1185">Reference proteome</keyword>
<feature type="signal peptide" evidence="1">
    <location>
        <begin position="1"/>
        <end position="17"/>
    </location>
</feature>
<proteinExistence type="predicted"/>
<dbReference type="Proteomes" id="UP001331761">
    <property type="component" value="Unassembled WGS sequence"/>
</dbReference>
<accession>A0AAN8G3Y2</accession>
<evidence type="ECO:0000313" key="3">
    <source>
        <dbReference type="Proteomes" id="UP001331761"/>
    </source>
</evidence>
<sequence>MLFATAVLSFLLITASAQEQECHLAKWLKELYMKWLNEKLEEHTLAWVPRPLLKWNKAFSDLALQEARANESHPGLYNNDYYTVLQLEQEFPKIDRLSVKQKVRKTLRNGHFTSRMSPDIGYIGGNAYVGCNGKGEEKDDKEYMKVICFLEKRLYILTPNGTAHLSIRP</sequence>
<protein>
    <submittedName>
        <fullName evidence="2">Uncharacterized protein</fullName>
    </submittedName>
</protein>
<comment type="caution">
    <text evidence="2">The sequence shown here is derived from an EMBL/GenBank/DDBJ whole genome shotgun (WGS) entry which is preliminary data.</text>
</comment>
<name>A0AAN8G3Y2_TRICO</name>
<dbReference type="EMBL" id="WIXE01012123">
    <property type="protein sequence ID" value="KAK5976208.1"/>
    <property type="molecule type" value="Genomic_DNA"/>
</dbReference>
<reference evidence="2 3" key="1">
    <citation type="submission" date="2019-10" db="EMBL/GenBank/DDBJ databases">
        <title>Assembly and Annotation for the nematode Trichostrongylus colubriformis.</title>
        <authorList>
            <person name="Martin J."/>
        </authorList>
    </citation>
    <scope>NUCLEOTIDE SEQUENCE [LARGE SCALE GENOMIC DNA]</scope>
    <source>
        <strain evidence="2">G859</strain>
        <tissue evidence="2">Whole worm</tissue>
    </source>
</reference>
<evidence type="ECO:0000313" key="2">
    <source>
        <dbReference type="EMBL" id="KAK5976208.1"/>
    </source>
</evidence>
<feature type="chain" id="PRO_5042865589" evidence="1">
    <location>
        <begin position="18"/>
        <end position="169"/>
    </location>
</feature>
<evidence type="ECO:0000256" key="1">
    <source>
        <dbReference type="SAM" id="SignalP"/>
    </source>
</evidence>